<dbReference type="RefSeq" id="WP_283536390.1">
    <property type="nucleotide sequence ID" value="NZ_CP073634.1"/>
</dbReference>
<dbReference type="AlphaFoldDB" id="A0AAX3WR08"/>
<sequence>MSETNRITAQAARAATCVTSIMVRLPVKPADACRAAAVAASANNFHGFHLTEREPLLGLDATFKPNRFNQSLNHYHRLVVEPARLAAEEGASVDRSALLDELAEAVGEFLLPVVPAVERIVFEEISEHL</sequence>
<protein>
    <submittedName>
        <fullName evidence="1">Uncharacterized protein</fullName>
    </submittedName>
</protein>
<geneLocation type="plasmid" evidence="1 2">
    <name>pME152</name>
</geneLocation>
<organism evidence="1 2">
    <name type="scientific">Methylorubrum extorquens</name>
    <name type="common">Methylobacterium dichloromethanicum</name>
    <name type="synonym">Methylobacterium extorquens</name>
    <dbReference type="NCBI Taxonomy" id="408"/>
    <lineage>
        <taxon>Bacteria</taxon>
        <taxon>Pseudomonadati</taxon>
        <taxon>Pseudomonadota</taxon>
        <taxon>Alphaproteobacteria</taxon>
        <taxon>Hyphomicrobiales</taxon>
        <taxon>Methylobacteriaceae</taxon>
        <taxon>Methylorubrum</taxon>
    </lineage>
</organism>
<dbReference type="Proteomes" id="UP001223720">
    <property type="component" value="Plasmid pME152"/>
</dbReference>
<evidence type="ECO:0000313" key="2">
    <source>
        <dbReference type="Proteomes" id="UP001223720"/>
    </source>
</evidence>
<dbReference type="EMBL" id="CP073634">
    <property type="protein sequence ID" value="WHQ72896.1"/>
    <property type="molecule type" value="Genomic_DNA"/>
</dbReference>
<proteinExistence type="predicted"/>
<keyword evidence="1" id="KW-0614">Plasmid</keyword>
<evidence type="ECO:0000313" key="1">
    <source>
        <dbReference type="EMBL" id="WHQ72896.1"/>
    </source>
</evidence>
<gene>
    <name evidence="1" type="ORF">KEC54_28535</name>
</gene>
<name>A0AAX3WR08_METEX</name>
<reference evidence="1" key="1">
    <citation type="journal article" date="2022" name="Biotechnol. Bioprocess Eng.">
        <title>Pan-genome Analysis Reveals Comparative Genomic Features of Central Metabolic Pathways in Methylorubrum extorquens.</title>
        <authorList>
            <person name="Lee G.M."/>
            <person name="Scott-Nevros Z.K."/>
            <person name="Lee S.-M."/>
            <person name="Kim D."/>
        </authorList>
    </citation>
    <scope>NUCLEOTIDE SEQUENCE</scope>
    <source>
        <strain evidence="1">ATCC 55366</strain>
        <plasmid evidence="1">pME152</plasmid>
    </source>
</reference>
<accession>A0AAX3WR08</accession>